<comment type="caution">
    <text evidence="2">The sequence shown here is derived from an EMBL/GenBank/DDBJ whole genome shotgun (WGS) entry which is preliminary data.</text>
</comment>
<gene>
    <name evidence="2" type="ORF">HAX54_017392</name>
</gene>
<feature type="compositionally biased region" description="Polar residues" evidence="1">
    <location>
        <begin position="46"/>
        <end position="69"/>
    </location>
</feature>
<feature type="region of interest" description="Disordered" evidence="1">
    <location>
        <begin position="45"/>
        <end position="69"/>
    </location>
</feature>
<accession>A0ABS8Y3B0</accession>
<evidence type="ECO:0000313" key="3">
    <source>
        <dbReference type="Proteomes" id="UP000823775"/>
    </source>
</evidence>
<keyword evidence="3" id="KW-1185">Reference proteome</keyword>
<protein>
    <submittedName>
        <fullName evidence="2">Uncharacterized protein</fullName>
    </submittedName>
</protein>
<sequence>FDSILKPFTQGSTTFFPRKDTSVEDNLSHITSDVTDESVSALPYSLPSNDVHSSPQSETNVEISTSLRL</sequence>
<evidence type="ECO:0000313" key="2">
    <source>
        <dbReference type="EMBL" id="MCE5166318.1"/>
    </source>
</evidence>
<proteinExistence type="predicted"/>
<name>A0ABS8Y3B0_DATST</name>
<organism evidence="2 3">
    <name type="scientific">Datura stramonium</name>
    <name type="common">Jimsonweed</name>
    <name type="synonym">Common thornapple</name>
    <dbReference type="NCBI Taxonomy" id="4076"/>
    <lineage>
        <taxon>Eukaryota</taxon>
        <taxon>Viridiplantae</taxon>
        <taxon>Streptophyta</taxon>
        <taxon>Embryophyta</taxon>
        <taxon>Tracheophyta</taxon>
        <taxon>Spermatophyta</taxon>
        <taxon>Magnoliopsida</taxon>
        <taxon>eudicotyledons</taxon>
        <taxon>Gunneridae</taxon>
        <taxon>Pentapetalae</taxon>
        <taxon>asterids</taxon>
        <taxon>lamiids</taxon>
        <taxon>Solanales</taxon>
        <taxon>Solanaceae</taxon>
        <taxon>Solanoideae</taxon>
        <taxon>Datureae</taxon>
        <taxon>Datura</taxon>
    </lineage>
</organism>
<dbReference type="Proteomes" id="UP000823775">
    <property type="component" value="Unassembled WGS sequence"/>
</dbReference>
<evidence type="ECO:0000256" key="1">
    <source>
        <dbReference type="SAM" id="MobiDB-lite"/>
    </source>
</evidence>
<reference evidence="2 3" key="1">
    <citation type="journal article" date="2021" name="BMC Genomics">
        <title>Datura genome reveals duplications of psychoactive alkaloid biosynthetic genes and high mutation rate following tissue culture.</title>
        <authorList>
            <person name="Rajewski A."/>
            <person name="Carter-House D."/>
            <person name="Stajich J."/>
            <person name="Litt A."/>
        </authorList>
    </citation>
    <scope>NUCLEOTIDE SEQUENCE [LARGE SCALE GENOMIC DNA]</scope>
    <source>
        <strain evidence="2">AR-01</strain>
    </source>
</reference>
<dbReference type="EMBL" id="JACEIK010021505">
    <property type="protein sequence ID" value="MCE5166318.1"/>
    <property type="molecule type" value="Genomic_DNA"/>
</dbReference>
<feature type="non-terminal residue" evidence="2">
    <location>
        <position position="1"/>
    </location>
</feature>